<evidence type="ECO:0000256" key="2">
    <source>
        <dbReference type="ARBA" id="ARBA00023012"/>
    </source>
</evidence>
<dbReference type="GO" id="GO:0005829">
    <property type="term" value="C:cytosol"/>
    <property type="evidence" value="ECO:0007669"/>
    <property type="project" value="TreeGrafter"/>
</dbReference>
<feature type="domain" description="Response regulatory" evidence="7">
    <location>
        <begin position="6"/>
        <end position="115"/>
    </location>
</feature>
<dbReference type="GeneID" id="14376619"/>
<dbReference type="AlphaFoldDB" id="L0IFF5"/>
<dbReference type="GO" id="GO:0032993">
    <property type="term" value="C:protein-DNA complex"/>
    <property type="evidence" value="ECO:0007669"/>
    <property type="project" value="TreeGrafter"/>
</dbReference>
<dbReference type="Proteomes" id="UP000010846">
    <property type="component" value="Chromosome"/>
</dbReference>
<evidence type="ECO:0000256" key="3">
    <source>
        <dbReference type="ARBA" id="ARBA00023015"/>
    </source>
</evidence>
<name>L0IFF5_HALRX</name>
<dbReference type="RefSeq" id="WP_015301315.1">
    <property type="nucleotide sequence ID" value="NC_019964.1"/>
</dbReference>
<dbReference type="OrthoDB" id="86314at2157"/>
<keyword evidence="5" id="KW-0804">Transcription</keyword>
<dbReference type="STRING" id="797302.Halru_2111"/>
<evidence type="ECO:0000313" key="9">
    <source>
        <dbReference type="Proteomes" id="UP000010846"/>
    </source>
</evidence>
<reference evidence="8" key="1">
    <citation type="submission" date="2011-09" db="EMBL/GenBank/DDBJ databases">
        <title>Complete sequence of Halovivax ruber XH-70.</title>
        <authorList>
            <consortium name="US DOE Joint Genome Institute"/>
            <person name="Lucas S."/>
            <person name="Han J."/>
            <person name="Lapidus A."/>
            <person name="Cheng J.-F."/>
            <person name="Goodwin L."/>
            <person name="Pitluck S."/>
            <person name="Peters L."/>
            <person name="Mikhailova N."/>
            <person name="Davenport K."/>
            <person name="Detter J.C."/>
            <person name="Han C."/>
            <person name="Tapia R."/>
            <person name="Land M."/>
            <person name="Hauser L."/>
            <person name="Kyrpides N."/>
            <person name="Ivanova N."/>
            <person name="Pagani I."/>
            <person name="Sproer C."/>
            <person name="Anderson I."/>
            <person name="Woyke T."/>
        </authorList>
    </citation>
    <scope>NUCLEOTIDE SEQUENCE</scope>
    <source>
        <strain evidence="8">XH-70</strain>
    </source>
</reference>
<gene>
    <name evidence="8" type="ordered locus">Halru_2111</name>
</gene>
<evidence type="ECO:0000256" key="4">
    <source>
        <dbReference type="ARBA" id="ARBA00023125"/>
    </source>
</evidence>
<dbReference type="SMART" id="SM00448">
    <property type="entry name" value="REC"/>
    <property type="match status" value="1"/>
</dbReference>
<evidence type="ECO:0000256" key="6">
    <source>
        <dbReference type="PROSITE-ProRule" id="PRU00169"/>
    </source>
</evidence>
<dbReference type="InterPro" id="IPR013971">
    <property type="entry name" value="HalX_domain"/>
</dbReference>
<keyword evidence="2" id="KW-0902">Two-component regulatory system</keyword>
<dbReference type="Pfam" id="PF00072">
    <property type="entry name" value="Response_reg"/>
    <property type="match status" value="1"/>
</dbReference>
<keyword evidence="4 8" id="KW-0238">DNA-binding</keyword>
<protein>
    <submittedName>
        <fullName evidence="8">Response regulator with CheY-like receiver domain and winged-helix DNA-binding domain</fullName>
    </submittedName>
</protein>
<dbReference type="PROSITE" id="PS50110">
    <property type="entry name" value="RESPONSE_REGULATORY"/>
    <property type="match status" value="1"/>
</dbReference>
<evidence type="ECO:0000313" key="8">
    <source>
        <dbReference type="EMBL" id="AGB16702.1"/>
    </source>
</evidence>
<evidence type="ECO:0000256" key="1">
    <source>
        <dbReference type="ARBA" id="ARBA00022553"/>
    </source>
</evidence>
<dbReference type="Pfam" id="PF08663">
    <property type="entry name" value="HalX"/>
    <property type="match status" value="1"/>
</dbReference>
<evidence type="ECO:0000259" key="7">
    <source>
        <dbReference type="PROSITE" id="PS50110"/>
    </source>
</evidence>
<keyword evidence="3" id="KW-0805">Transcription regulation</keyword>
<feature type="modified residue" description="4-aspartylphosphate" evidence="6">
    <location>
        <position position="53"/>
    </location>
</feature>
<evidence type="ECO:0000256" key="5">
    <source>
        <dbReference type="ARBA" id="ARBA00023163"/>
    </source>
</evidence>
<dbReference type="eggNOG" id="arCOG02599">
    <property type="taxonomic scope" value="Archaea"/>
</dbReference>
<dbReference type="HOGENOM" id="CLU_114810_0_0_2"/>
<dbReference type="GO" id="GO:0000976">
    <property type="term" value="F:transcription cis-regulatory region binding"/>
    <property type="evidence" value="ECO:0007669"/>
    <property type="project" value="TreeGrafter"/>
</dbReference>
<dbReference type="EMBL" id="CP003050">
    <property type="protein sequence ID" value="AGB16702.1"/>
    <property type="molecule type" value="Genomic_DNA"/>
</dbReference>
<organism evidence="8 9">
    <name type="scientific">Halovivax ruber (strain DSM 18193 / JCM 13892 / XH-70)</name>
    <dbReference type="NCBI Taxonomy" id="797302"/>
    <lineage>
        <taxon>Archaea</taxon>
        <taxon>Methanobacteriati</taxon>
        <taxon>Methanobacteriota</taxon>
        <taxon>Stenosarchaea group</taxon>
        <taxon>Halobacteria</taxon>
        <taxon>Halobacteriales</taxon>
        <taxon>Natrialbaceae</taxon>
        <taxon>Halovivax</taxon>
    </lineage>
</organism>
<dbReference type="InterPro" id="IPR001789">
    <property type="entry name" value="Sig_transdc_resp-reg_receiver"/>
</dbReference>
<dbReference type="KEGG" id="hru:Halru_2111"/>
<keyword evidence="1 6" id="KW-0597">Phosphoprotein</keyword>
<dbReference type="InterPro" id="IPR039420">
    <property type="entry name" value="WalR-like"/>
</dbReference>
<keyword evidence="9" id="KW-1185">Reference proteome</keyword>
<dbReference type="GO" id="GO:0000156">
    <property type="term" value="F:phosphorelay response regulator activity"/>
    <property type="evidence" value="ECO:0007669"/>
    <property type="project" value="TreeGrafter"/>
</dbReference>
<sequence>MESQPTILVVDDERELTDLYATWVDGEYAVRTAYNGTQALEQADEAVDIVLLDRQMPDFSGDEVLERIRQRGLECWVIMITAVDPGLDIVELDIDDYITKPVSRSTLIRLVENLRVQSRYTDTERRELTSISNKMETLEDADSVDDVRDSEAYRELETDLKKLSDSLVQEFDGNE</sequence>
<dbReference type="InterPro" id="IPR011006">
    <property type="entry name" value="CheY-like_superfamily"/>
</dbReference>
<dbReference type="GO" id="GO:0006355">
    <property type="term" value="P:regulation of DNA-templated transcription"/>
    <property type="evidence" value="ECO:0007669"/>
    <property type="project" value="TreeGrafter"/>
</dbReference>
<dbReference type="SUPFAM" id="SSF52172">
    <property type="entry name" value="CheY-like"/>
    <property type="match status" value="1"/>
</dbReference>
<dbReference type="Gene3D" id="3.40.50.2300">
    <property type="match status" value="1"/>
</dbReference>
<dbReference type="PANTHER" id="PTHR48111">
    <property type="entry name" value="REGULATOR OF RPOS"/>
    <property type="match status" value="1"/>
</dbReference>
<dbReference type="PANTHER" id="PTHR48111:SF1">
    <property type="entry name" value="TWO-COMPONENT RESPONSE REGULATOR ORR33"/>
    <property type="match status" value="1"/>
</dbReference>
<proteinExistence type="predicted"/>
<accession>L0IFF5</accession>